<evidence type="ECO:0000313" key="2">
    <source>
        <dbReference type="Proteomes" id="UP000037773"/>
    </source>
</evidence>
<protein>
    <submittedName>
        <fullName evidence="1">Uncharacterized protein</fullName>
    </submittedName>
</protein>
<evidence type="ECO:0000313" key="1">
    <source>
        <dbReference type="EMBL" id="KOT45500.1"/>
    </source>
</evidence>
<dbReference type="Proteomes" id="UP000037773">
    <property type="component" value="Unassembled WGS sequence"/>
</dbReference>
<dbReference type="PATRIC" id="fig|36816.3.peg.656"/>
<reference evidence="1 2" key="1">
    <citation type="submission" date="2015-07" db="EMBL/GenBank/DDBJ databases">
        <authorList>
            <person name="Noorani M."/>
        </authorList>
    </citation>
    <scope>NUCLEOTIDE SEQUENCE [LARGE SCALE GENOMIC DNA]</scope>
    <source>
        <strain evidence="1 2">NRRL B-24567</strain>
    </source>
</reference>
<comment type="caution">
    <text evidence="1">The sequence shown here is derived from an EMBL/GenBank/DDBJ whole genome shotgun (WGS) entry which is preliminary data.</text>
</comment>
<proteinExistence type="predicted"/>
<gene>
    <name evidence="1" type="ORF">ADK41_03085</name>
</gene>
<dbReference type="RefSeq" id="WP_030823093.1">
    <property type="nucleotide sequence ID" value="NZ_LGCN01000017.1"/>
</dbReference>
<dbReference type="AlphaFoldDB" id="A0A0M9XAS5"/>
<keyword evidence="2" id="KW-1185">Reference proteome</keyword>
<dbReference type="NCBIfam" id="NF040893">
    <property type="entry name" value="SAVMC3_10250"/>
    <property type="match status" value="1"/>
</dbReference>
<dbReference type="Pfam" id="PF22880">
    <property type="entry name" value="DUF7019"/>
    <property type="match status" value="1"/>
</dbReference>
<sequence>MREIVYLSESKLRQFVPEPRRVPRTGALRVTTPLGGIDMDAPVADGEQGQLRHLREVHKHLELVADWYTEPDLRPGQWMQFEVSLRCVTLSGAHQDLVLFVDSVRGEGTGDTERSCRLLMHGSVRHLRGWTPVSVDGPVLEVVNSGSSLGSSFVTRAGQVVEALARHRDPLPVDQTPTRTAVDLHGRGVQELLRALDGEDVSIDTSALMTGYARVTGLLPSTGTDSRCVVASPLFVEYATVLSE</sequence>
<dbReference type="EMBL" id="LGCN01000017">
    <property type="protein sequence ID" value="KOT45500.1"/>
    <property type="molecule type" value="Genomic_DNA"/>
</dbReference>
<accession>A0A0M9XAS5</accession>
<name>A0A0M9XAS5_9ACTN</name>
<dbReference type="InterPro" id="IPR054284">
    <property type="entry name" value="DUF7019"/>
</dbReference>
<organism evidence="1 2">
    <name type="scientific">Streptomyces caelestis</name>
    <dbReference type="NCBI Taxonomy" id="36816"/>
    <lineage>
        <taxon>Bacteria</taxon>
        <taxon>Bacillati</taxon>
        <taxon>Actinomycetota</taxon>
        <taxon>Actinomycetes</taxon>
        <taxon>Kitasatosporales</taxon>
        <taxon>Streptomycetaceae</taxon>
        <taxon>Streptomyces</taxon>
    </lineage>
</organism>